<evidence type="ECO:0000259" key="1">
    <source>
        <dbReference type="Pfam" id="PF00128"/>
    </source>
</evidence>
<accession>X1EJI6</accession>
<organism evidence="2">
    <name type="scientific">marine sediment metagenome</name>
    <dbReference type="NCBI Taxonomy" id="412755"/>
    <lineage>
        <taxon>unclassified sequences</taxon>
        <taxon>metagenomes</taxon>
        <taxon>ecological metagenomes</taxon>
    </lineage>
</organism>
<comment type="caution">
    <text evidence="2">The sequence shown here is derived from an EMBL/GenBank/DDBJ whole genome shotgun (WGS) entry which is preliminary data.</text>
</comment>
<evidence type="ECO:0000313" key="2">
    <source>
        <dbReference type="EMBL" id="GAH17294.1"/>
    </source>
</evidence>
<dbReference type="InterPro" id="IPR006047">
    <property type="entry name" value="GH13_cat_dom"/>
</dbReference>
<dbReference type="InterPro" id="IPR017853">
    <property type="entry name" value="GH"/>
</dbReference>
<dbReference type="PANTHER" id="PTHR10357">
    <property type="entry name" value="ALPHA-AMYLASE FAMILY MEMBER"/>
    <property type="match status" value="1"/>
</dbReference>
<dbReference type="PANTHER" id="PTHR10357:SF179">
    <property type="entry name" value="NEUTRAL AND BASIC AMINO ACID TRANSPORT PROTEIN RBAT"/>
    <property type="match status" value="1"/>
</dbReference>
<name>X1EJI6_9ZZZZ</name>
<dbReference type="GO" id="GO:0004556">
    <property type="term" value="F:alpha-amylase activity"/>
    <property type="evidence" value="ECO:0007669"/>
    <property type="project" value="TreeGrafter"/>
</dbReference>
<protein>
    <recommendedName>
        <fullName evidence="1">Glycosyl hydrolase family 13 catalytic domain-containing protein</fullName>
    </recommendedName>
</protein>
<dbReference type="Gene3D" id="3.20.20.80">
    <property type="entry name" value="Glycosidases"/>
    <property type="match status" value="1"/>
</dbReference>
<dbReference type="SUPFAM" id="SSF51445">
    <property type="entry name" value="(Trans)glycosidases"/>
    <property type="match status" value="1"/>
</dbReference>
<dbReference type="GO" id="GO:0009313">
    <property type="term" value="P:oligosaccharide catabolic process"/>
    <property type="evidence" value="ECO:0007669"/>
    <property type="project" value="TreeGrafter"/>
</dbReference>
<dbReference type="AlphaFoldDB" id="X1EJI6"/>
<feature type="non-terminal residue" evidence="2">
    <location>
        <position position="1"/>
    </location>
</feature>
<reference evidence="2" key="1">
    <citation type="journal article" date="2014" name="Front. Microbiol.">
        <title>High frequency of phylogenetically diverse reductive dehalogenase-homologous genes in deep subseafloor sedimentary metagenomes.</title>
        <authorList>
            <person name="Kawai M."/>
            <person name="Futagami T."/>
            <person name="Toyoda A."/>
            <person name="Takaki Y."/>
            <person name="Nishi S."/>
            <person name="Hori S."/>
            <person name="Arai W."/>
            <person name="Tsubouchi T."/>
            <person name="Morono Y."/>
            <person name="Uchiyama I."/>
            <person name="Ito T."/>
            <person name="Fujiyama A."/>
            <person name="Inagaki F."/>
            <person name="Takami H."/>
        </authorList>
    </citation>
    <scope>NUCLEOTIDE SEQUENCE</scope>
    <source>
        <strain evidence="2">Expedition CK06-06</strain>
    </source>
</reference>
<feature type="domain" description="Glycosyl hydrolase family 13 catalytic" evidence="1">
    <location>
        <begin position="1"/>
        <end position="212"/>
    </location>
</feature>
<proteinExistence type="predicted"/>
<sequence length="212" mass="25050">RLDTLHAIYEDEQLRNDTFTWQILPSDKNTATLFRTHKYDLNLPETYDFTMELRKVMDEYEPERFLVGEVDGTVEQLKKYYGPKNNGLHMLFLFEFTSTPYNPHKYADIINRIEKNLPFPYTPTYVFGNHDRMRFISILNENVQKAKLAATMQLTLRGVPFIYYGEEIGMPNTKFKLKTSQDPIGRKFSWIHISQIKRLGFSLTRDGCRTPM</sequence>
<dbReference type="Pfam" id="PF00128">
    <property type="entry name" value="Alpha-amylase"/>
    <property type="match status" value="1"/>
</dbReference>
<gene>
    <name evidence="2" type="ORF">S01H4_58852</name>
</gene>
<feature type="non-terminal residue" evidence="2">
    <location>
        <position position="212"/>
    </location>
</feature>
<dbReference type="EMBL" id="BART01034436">
    <property type="protein sequence ID" value="GAH17294.1"/>
    <property type="molecule type" value="Genomic_DNA"/>
</dbReference>